<dbReference type="InterPro" id="IPR025586">
    <property type="entry name" value="PcfJ"/>
</dbReference>
<dbReference type="RefSeq" id="WP_145284619.1">
    <property type="nucleotide sequence ID" value="NZ_CP036291.1"/>
</dbReference>
<keyword evidence="2" id="KW-1185">Reference proteome</keyword>
<accession>A0A518DBZ2</accession>
<sequence>MRPKKQATAVEPDRELLIHIGKLGLGSVESYRAWCAEHGFGQKLNKHWKTRCRERYFAAENAARARLRSKKQETRNPLATVKDICAGRLREGDVTQPQLLRFCQAIQVRKKGPLNERRVPRPELLRLLTHLDGCRTKFFDNAPVAPRLGFIEGNTYLEALVLVAIHARGWLRPVERWKPTTRNVGRQFSSLLRHLFARYDDLPAFFDGVWFAGRGEAAAEHRRWYVHVGGGRSIRDCKLPIPCTKKMAHHFMRAPGDLSVPHALQWGQVRALGGDDRLARAVLGTRLAESFEHQAFWATVLRWFIAHPMLDRAHIGPIVDFLHHQKFVPERVFIAPGRREESPPPQPHLTMKGRTPESLLRQVNRWHGRLAHDNSLQLRQWAPCGIEAFEFTEGALSGGNLRVWTIRELLGSKALMAEGRQMKHCVATYASSCARGHCSIWTMEVESFQGTSKALTIEVRSNTLTICQARGKLNRLPTEKELGVLARWASCVGLKVAGYLGAR</sequence>
<dbReference type="Proteomes" id="UP000317429">
    <property type="component" value="Chromosome"/>
</dbReference>
<name>A0A518DBZ2_9BACT</name>
<proteinExistence type="predicted"/>
<dbReference type="EMBL" id="CP036291">
    <property type="protein sequence ID" value="QDU88980.1"/>
    <property type="molecule type" value="Genomic_DNA"/>
</dbReference>
<dbReference type="AlphaFoldDB" id="A0A518DBZ2"/>
<protein>
    <recommendedName>
        <fullName evidence="3">PcfJ-like protein</fullName>
    </recommendedName>
</protein>
<dbReference type="OrthoDB" id="214484at2"/>
<dbReference type="KEGG" id="pnd:Pla175_23640"/>
<evidence type="ECO:0000313" key="1">
    <source>
        <dbReference type="EMBL" id="QDU88980.1"/>
    </source>
</evidence>
<organism evidence="1 2">
    <name type="scientific">Pirellulimonas nuda</name>
    <dbReference type="NCBI Taxonomy" id="2528009"/>
    <lineage>
        <taxon>Bacteria</taxon>
        <taxon>Pseudomonadati</taxon>
        <taxon>Planctomycetota</taxon>
        <taxon>Planctomycetia</taxon>
        <taxon>Pirellulales</taxon>
        <taxon>Lacipirellulaceae</taxon>
        <taxon>Pirellulimonas</taxon>
    </lineage>
</organism>
<dbReference type="Pfam" id="PF14284">
    <property type="entry name" value="PcfJ"/>
    <property type="match status" value="1"/>
</dbReference>
<evidence type="ECO:0000313" key="2">
    <source>
        <dbReference type="Proteomes" id="UP000317429"/>
    </source>
</evidence>
<evidence type="ECO:0008006" key="3">
    <source>
        <dbReference type="Google" id="ProtNLM"/>
    </source>
</evidence>
<gene>
    <name evidence="1" type="ORF">Pla175_23640</name>
</gene>
<reference evidence="1 2" key="1">
    <citation type="submission" date="2019-02" db="EMBL/GenBank/DDBJ databases">
        <title>Deep-cultivation of Planctomycetes and their phenomic and genomic characterization uncovers novel biology.</title>
        <authorList>
            <person name="Wiegand S."/>
            <person name="Jogler M."/>
            <person name="Boedeker C."/>
            <person name="Pinto D."/>
            <person name="Vollmers J."/>
            <person name="Rivas-Marin E."/>
            <person name="Kohn T."/>
            <person name="Peeters S.H."/>
            <person name="Heuer A."/>
            <person name="Rast P."/>
            <person name="Oberbeckmann S."/>
            <person name="Bunk B."/>
            <person name="Jeske O."/>
            <person name="Meyerdierks A."/>
            <person name="Storesund J.E."/>
            <person name="Kallscheuer N."/>
            <person name="Luecker S."/>
            <person name="Lage O.M."/>
            <person name="Pohl T."/>
            <person name="Merkel B.J."/>
            <person name="Hornburger P."/>
            <person name="Mueller R.-W."/>
            <person name="Bruemmer F."/>
            <person name="Labrenz M."/>
            <person name="Spormann A.M."/>
            <person name="Op den Camp H."/>
            <person name="Overmann J."/>
            <person name="Amann R."/>
            <person name="Jetten M.S.M."/>
            <person name="Mascher T."/>
            <person name="Medema M.H."/>
            <person name="Devos D.P."/>
            <person name="Kaster A.-K."/>
            <person name="Ovreas L."/>
            <person name="Rohde M."/>
            <person name="Galperin M.Y."/>
            <person name="Jogler C."/>
        </authorList>
    </citation>
    <scope>NUCLEOTIDE SEQUENCE [LARGE SCALE GENOMIC DNA]</scope>
    <source>
        <strain evidence="1 2">Pla175</strain>
    </source>
</reference>